<keyword evidence="1" id="KW-0812">Transmembrane</keyword>
<proteinExistence type="predicted"/>
<gene>
    <name evidence="3" type="ORF">RU97_GL000076</name>
</gene>
<dbReference type="STRING" id="214095.RU97_GL000076"/>
<dbReference type="Proteomes" id="UP000181884">
    <property type="component" value="Unassembled WGS sequence"/>
</dbReference>
<evidence type="ECO:0000313" key="4">
    <source>
        <dbReference type="Proteomes" id="UP000181884"/>
    </source>
</evidence>
<comment type="caution">
    <text evidence="3">The sequence shown here is derived from an EMBL/GenBank/DDBJ whole genome shotgun (WGS) entry which is preliminary data.</text>
</comment>
<dbReference type="EMBL" id="JXKH01000001">
    <property type="protein sequence ID" value="OJG19843.1"/>
    <property type="molecule type" value="Genomic_DNA"/>
</dbReference>
<name>A0A1L8RJB7_9ENTE</name>
<protein>
    <recommendedName>
        <fullName evidence="2">DUF58 domain-containing protein</fullName>
    </recommendedName>
</protein>
<keyword evidence="1" id="KW-0472">Membrane</keyword>
<feature type="domain" description="DUF58" evidence="2">
    <location>
        <begin position="179"/>
        <end position="219"/>
    </location>
</feature>
<feature type="transmembrane region" description="Helical" evidence="1">
    <location>
        <begin position="36"/>
        <end position="53"/>
    </location>
</feature>
<dbReference type="Pfam" id="PF01882">
    <property type="entry name" value="DUF58"/>
    <property type="match status" value="1"/>
</dbReference>
<accession>A0A1L8RJB7</accession>
<sequence>MPLRRLKNGFILLSFLIVTLVFLALAISFNQLTLWLIAYFSLGCLLADLLLWLTPLRRIRFTPVKETLRAEESSNIPISFQPRGWFWHLQMGQKSLFLPQAGTLKLKLPPQKRGLQKQIRLPLVATDLSGLLVRRSIRQIESELVILPKVARSEARELARLIQKQQVALNTGLPVETGDHRPYQMGDPMKRINWKLSAKSDELLLREQIAEPEFPILLILWTDSEELISYCYSLLPFLQHIPVELWSTHGIMKPPFAPKQWALYQKSAKALSRPQQKLVICFHENPADPALAALRRSNQLLVISTGPTLTKLVKGGR</sequence>
<reference evidence="3 4" key="1">
    <citation type="submission" date="2014-12" db="EMBL/GenBank/DDBJ databases">
        <title>Draft genome sequences of 29 type strains of Enterococci.</title>
        <authorList>
            <person name="Zhong Z."/>
            <person name="Sun Z."/>
            <person name="Liu W."/>
            <person name="Zhang W."/>
            <person name="Zhang H."/>
        </authorList>
    </citation>
    <scope>NUCLEOTIDE SEQUENCE [LARGE SCALE GENOMIC DNA]</scope>
    <source>
        <strain evidence="3 4">DSM 17029</strain>
    </source>
</reference>
<evidence type="ECO:0000256" key="1">
    <source>
        <dbReference type="SAM" id="Phobius"/>
    </source>
</evidence>
<evidence type="ECO:0000313" key="3">
    <source>
        <dbReference type="EMBL" id="OJG19843.1"/>
    </source>
</evidence>
<dbReference type="PANTHER" id="PTHR34351">
    <property type="entry name" value="SLR1927 PROTEIN-RELATED"/>
    <property type="match status" value="1"/>
</dbReference>
<dbReference type="InterPro" id="IPR002881">
    <property type="entry name" value="DUF58"/>
</dbReference>
<organism evidence="3 4">
    <name type="scientific">Enterococcus canis</name>
    <dbReference type="NCBI Taxonomy" id="214095"/>
    <lineage>
        <taxon>Bacteria</taxon>
        <taxon>Bacillati</taxon>
        <taxon>Bacillota</taxon>
        <taxon>Bacilli</taxon>
        <taxon>Lactobacillales</taxon>
        <taxon>Enterococcaceae</taxon>
        <taxon>Enterococcus</taxon>
    </lineage>
</organism>
<keyword evidence="1" id="KW-1133">Transmembrane helix</keyword>
<keyword evidence="4" id="KW-1185">Reference proteome</keyword>
<dbReference type="AlphaFoldDB" id="A0A1L8RJB7"/>
<evidence type="ECO:0000259" key="2">
    <source>
        <dbReference type="Pfam" id="PF01882"/>
    </source>
</evidence>